<evidence type="ECO:0000256" key="1">
    <source>
        <dbReference type="ARBA" id="ARBA00022741"/>
    </source>
</evidence>
<dbReference type="InterPro" id="IPR006689">
    <property type="entry name" value="Small_GTPase_ARF/SAR"/>
</dbReference>
<evidence type="ECO:0000256" key="2">
    <source>
        <dbReference type="ARBA" id="ARBA00023134"/>
    </source>
</evidence>
<protein>
    <submittedName>
        <fullName evidence="5">ADP ribosylation factor 79F</fullName>
    </submittedName>
</protein>
<keyword evidence="1 3" id="KW-0547">Nucleotide-binding</keyword>
<dbReference type="PANTHER" id="PTHR46688:SF1">
    <property type="entry name" value="ADP-RIBOSYLATION FACTOR-LIKE PROTEIN 16"/>
    <property type="match status" value="1"/>
</dbReference>
<organism evidence="5">
    <name type="scientific">Rhipicephalus appendiculatus</name>
    <name type="common">Brown ear tick</name>
    <dbReference type="NCBI Taxonomy" id="34631"/>
    <lineage>
        <taxon>Eukaryota</taxon>
        <taxon>Metazoa</taxon>
        <taxon>Ecdysozoa</taxon>
        <taxon>Arthropoda</taxon>
        <taxon>Chelicerata</taxon>
        <taxon>Arachnida</taxon>
        <taxon>Acari</taxon>
        <taxon>Parasitiformes</taxon>
        <taxon>Ixodida</taxon>
        <taxon>Ixodoidea</taxon>
        <taxon>Ixodidae</taxon>
        <taxon>Rhipicephalinae</taxon>
        <taxon>Rhipicephalus</taxon>
        <taxon>Rhipicephalus</taxon>
    </lineage>
</organism>
<keyword evidence="4" id="KW-0479">Metal-binding</keyword>
<proteinExistence type="predicted"/>
<dbReference type="InterPro" id="IPR027417">
    <property type="entry name" value="P-loop_NTPase"/>
</dbReference>
<feature type="binding site" evidence="3">
    <location>
        <position position="61"/>
    </location>
    <ligand>
        <name>GTP</name>
        <dbReference type="ChEBI" id="CHEBI:37565"/>
    </ligand>
</feature>
<accession>A0A131Z049</accession>
<reference evidence="5" key="1">
    <citation type="journal article" date="2016" name="Ticks Tick Borne Dis.">
        <title>De novo assembly and annotation of the salivary gland transcriptome of Rhipicephalus appendiculatus male and female ticks during blood feeding.</title>
        <authorList>
            <person name="de Castro M.H."/>
            <person name="de Klerk D."/>
            <person name="Pienaar R."/>
            <person name="Latif A.A."/>
            <person name="Rees D.J."/>
            <person name="Mans B.J."/>
        </authorList>
    </citation>
    <scope>NUCLEOTIDE SEQUENCE</scope>
    <source>
        <tissue evidence="5">Salivary glands</tissue>
    </source>
</reference>
<feature type="binding site" evidence="4">
    <location>
        <position position="13"/>
    </location>
    <ligand>
        <name>Mg(2+)</name>
        <dbReference type="ChEBI" id="CHEBI:18420"/>
    </ligand>
</feature>
<dbReference type="SUPFAM" id="SSF52540">
    <property type="entry name" value="P-loop containing nucleoside triphosphate hydrolases"/>
    <property type="match status" value="1"/>
</dbReference>
<dbReference type="EMBL" id="GEDV01004279">
    <property type="protein sequence ID" value="JAP84278.1"/>
    <property type="molecule type" value="Transcribed_RNA"/>
</dbReference>
<dbReference type="GO" id="GO:0003924">
    <property type="term" value="F:GTPase activity"/>
    <property type="evidence" value="ECO:0007669"/>
    <property type="project" value="InterPro"/>
</dbReference>
<evidence type="ECO:0000256" key="3">
    <source>
        <dbReference type="PIRSR" id="PIRSR606689-1"/>
    </source>
</evidence>
<dbReference type="PANTHER" id="PTHR46688">
    <property type="entry name" value="ADP-RIBOSYLATION FACTOR-LIKE PROTEIN 16"/>
    <property type="match status" value="1"/>
</dbReference>
<keyword evidence="4" id="KW-0460">Magnesium</keyword>
<evidence type="ECO:0000313" key="5">
    <source>
        <dbReference type="EMBL" id="JAP84278.1"/>
    </source>
</evidence>
<dbReference type="Pfam" id="PF00025">
    <property type="entry name" value="Arf"/>
    <property type="match status" value="1"/>
</dbReference>
<dbReference type="Gene3D" id="3.40.50.300">
    <property type="entry name" value="P-loop containing nucleotide triphosphate hydrolases"/>
    <property type="match status" value="1"/>
</dbReference>
<name>A0A131Z049_RHIAP</name>
<dbReference type="PROSITE" id="PS51417">
    <property type="entry name" value="ARF"/>
    <property type="match status" value="1"/>
</dbReference>
<dbReference type="AlphaFoldDB" id="A0A131Z049"/>
<sequence>MIVCVGPKGSGKTSLLKCLQQRVSGKGRNVELQDTRPTIGVNMTLLKISKNKTCHVREVGGEMAPFLHQQTSDATGVMYVADSSNVFQFGETYVTLLDLLTLENLKSVPFLLVFSKTDANQAAPLEEYKDAMRLADVLSAATQDIATVDASSLTGYGMDEIIEWMARVTAG</sequence>
<feature type="binding site" evidence="3">
    <location>
        <begin position="6"/>
        <end position="13"/>
    </location>
    <ligand>
        <name>GTP</name>
        <dbReference type="ChEBI" id="CHEBI:37565"/>
    </ligand>
</feature>
<evidence type="ECO:0000256" key="4">
    <source>
        <dbReference type="PIRSR" id="PIRSR606689-2"/>
    </source>
</evidence>
<dbReference type="GO" id="GO:0005525">
    <property type="term" value="F:GTP binding"/>
    <property type="evidence" value="ECO:0007669"/>
    <property type="project" value="UniProtKB-KW"/>
</dbReference>
<dbReference type="GO" id="GO:0046872">
    <property type="term" value="F:metal ion binding"/>
    <property type="evidence" value="ECO:0007669"/>
    <property type="project" value="UniProtKB-KW"/>
</dbReference>
<keyword evidence="2 3" id="KW-0342">GTP-binding</keyword>
<feature type="binding site" evidence="4">
    <location>
        <position position="38"/>
    </location>
    <ligand>
        <name>Mg(2+)</name>
        <dbReference type="ChEBI" id="CHEBI:18420"/>
    </ligand>
</feature>